<dbReference type="InterPro" id="IPR023393">
    <property type="entry name" value="START-like_dom_sf"/>
</dbReference>
<dbReference type="SUPFAM" id="SSF55961">
    <property type="entry name" value="Bet v1-like"/>
    <property type="match status" value="1"/>
</dbReference>
<evidence type="ECO:0000313" key="2">
    <source>
        <dbReference type="Proteomes" id="UP000284476"/>
    </source>
</evidence>
<name>A0A443JRF7_9RHOB</name>
<dbReference type="EMBL" id="SAUZ01000004">
    <property type="protein sequence ID" value="RWR23091.1"/>
    <property type="molecule type" value="Genomic_DNA"/>
</dbReference>
<sequence length="118" mass="13274">MSEAEARPQAKVLEFEYRLDAPPEKVWRAVTIPAFREKWLPRQDLADREPVATIPGKEISYRMRDDDPPFLESIVTFRVAPDPDGGTVLRIAHGLADAQLTPRPPVANDNMPVLMRAA</sequence>
<evidence type="ECO:0000313" key="1">
    <source>
        <dbReference type="EMBL" id="RWR23091.1"/>
    </source>
</evidence>
<protein>
    <submittedName>
        <fullName evidence="1">Polyketide cyclase</fullName>
    </submittedName>
</protein>
<dbReference type="Proteomes" id="UP000284476">
    <property type="component" value="Unassembled WGS sequence"/>
</dbReference>
<comment type="caution">
    <text evidence="1">The sequence shown here is derived from an EMBL/GenBank/DDBJ whole genome shotgun (WGS) entry which is preliminary data.</text>
</comment>
<dbReference type="CDD" id="cd07814">
    <property type="entry name" value="SRPBCC_CalC_Aha1-like"/>
    <property type="match status" value="1"/>
</dbReference>
<accession>A0A443JRF7</accession>
<dbReference type="Gene3D" id="3.30.530.20">
    <property type="match status" value="1"/>
</dbReference>
<dbReference type="AlphaFoldDB" id="A0A443JRF7"/>
<reference evidence="1 2" key="2">
    <citation type="submission" date="2019-01" db="EMBL/GenBank/DDBJ databases">
        <authorList>
            <person name="Li Y."/>
        </authorList>
    </citation>
    <scope>NUCLEOTIDE SEQUENCE [LARGE SCALE GENOMIC DNA]</scope>
    <source>
        <strain evidence="1 2">SK2B-1</strain>
    </source>
</reference>
<organism evidence="1 2">
    <name type="scientific">Paenirhodobacter populi</name>
    <dbReference type="NCBI Taxonomy" id="2306993"/>
    <lineage>
        <taxon>Bacteria</taxon>
        <taxon>Pseudomonadati</taxon>
        <taxon>Pseudomonadota</taxon>
        <taxon>Alphaproteobacteria</taxon>
        <taxon>Rhodobacterales</taxon>
        <taxon>Rhodobacter group</taxon>
        <taxon>Paenirhodobacter</taxon>
    </lineage>
</organism>
<proteinExistence type="predicted"/>
<gene>
    <name evidence="1" type="ORF">D2T30_05575</name>
</gene>
<dbReference type="RefSeq" id="WP_128208075.1">
    <property type="nucleotide sequence ID" value="NZ_JBHRSO010000013.1"/>
</dbReference>
<reference evidence="1 2" key="1">
    <citation type="submission" date="2019-01" db="EMBL/GenBank/DDBJ databases">
        <title>Sinorhodobacter populi sp. nov. isolated from the symptomatic bark tissue of Populus euramericana canker.</title>
        <authorList>
            <person name="Xu G."/>
        </authorList>
    </citation>
    <scope>NUCLEOTIDE SEQUENCE [LARGE SCALE GENOMIC DNA]</scope>
    <source>
        <strain evidence="1 2">SK2B-1</strain>
    </source>
</reference>